<dbReference type="InterPro" id="IPR004254">
    <property type="entry name" value="AdipoR/HlyIII-related"/>
</dbReference>
<dbReference type="RefSeq" id="XP_005770096.1">
    <property type="nucleotide sequence ID" value="XM_005770039.1"/>
</dbReference>
<feature type="transmembrane region" description="Helical" evidence="6">
    <location>
        <begin position="151"/>
        <end position="169"/>
    </location>
</feature>
<keyword evidence="4 6" id="KW-0472">Membrane</keyword>
<dbReference type="EnsemblProtists" id="EOD17667">
    <property type="protein sequence ID" value="EOD17667"/>
    <property type="gene ID" value="EMIHUDRAFT_369888"/>
</dbReference>
<dbReference type="Pfam" id="PF03006">
    <property type="entry name" value="HlyIII"/>
    <property type="match status" value="1"/>
</dbReference>
<reference evidence="7" key="2">
    <citation type="submission" date="2024-10" db="UniProtKB">
        <authorList>
            <consortium name="EnsemblProtists"/>
        </authorList>
    </citation>
    <scope>IDENTIFICATION</scope>
</reference>
<protein>
    <recommendedName>
        <fullName evidence="9">Hemolysin III</fullName>
    </recommendedName>
</protein>
<dbReference type="EnsemblProtists" id="EOD37361">
    <property type="protein sequence ID" value="EOD37361"/>
    <property type="gene ID" value="EMIHUDRAFT_362108"/>
</dbReference>
<proteinExistence type="predicted"/>
<feature type="transmembrane region" description="Helical" evidence="6">
    <location>
        <begin position="68"/>
        <end position="86"/>
    </location>
</feature>
<comment type="subcellular location">
    <subcellularLocation>
        <location evidence="1">Membrane</location>
        <topology evidence="1">Multi-pass membrane protein</topology>
    </subcellularLocation>
</comment>
<dbReference type="RefSeq" id="XP_005789790.1">
    <property type="nucleotide sequence ID" value="XM_005789733.1"/>
</dbReference>
<dbReference type="GeneID" id="17282631"/>
<feature type="transmembrane region" description="Helical" evidence="6">
    <location>
        <begin position="34"/>
        <end position="56"/>
    </location>
</feature>
<feature type="binding site" evidence="5">
    <location>
        <position position="211"/>
    </location>
    <ligand>
        <name>Zn(2+)</name>
        <dbReference type="ChEBI" id="CHEBI:29105"/>
    </ligand>
</feature>
<keyword evidence="8" id="KW-1185">Reference proteome</keyword>
<evidence type="ECO:0000313" key="7">
    <source>
        <dbReference type="EnsemblProtists" id="EOD17667"/>
    </source>
</evidence>
<keyword evidence="5" id="KW-0479">Metal-binding</keyword>
<sequence>MMLVRGSAPGPWKDTIEWYPLQRFYSRRELASDFLVHAVGILLAAAGNLLLALRLWDLRPPPEIVGSVALYGFTLLAMISCSAVYNSGQVVWKHRAVELSQADHAGIVLLIVGTYTPLMACTCAWRLLSFVWAVGVFDIAAKASRGWLDRLPLHVVCFLLMGWSVLIAWESVAANFSRWACQMFVTGGVLYTVGLVPWGIRRLEGHVAIWHVFVIAASSAFFSVVYTEVCAKRRGAVCADSILNATTA</sequence>
<evidence type="ECO:0000256" key="2">
    <source>
        <dbReference type="ARBA" id="ARBA00022692"/>
    </source>
</evidence>
<evidence type="ECO:0000256" key="6">
    <source>
        <dbReference type="SAM" id="Phobius"/>
    </source>
</evidence>
<evidence type="ECO:0000313" key="8">
    <source>
        <dbReference type="Proteomes" id="UP000013827"/>
    </source>
</evidence>
<dbReference type="KEGG" id="ehx:EMIHUDRAFT_362108"/>
<evidence type="ECO:0000256" key="4">
    <source>
        <dbReference type="ARBA" id="ARBA00023136"/>
    </source>
</evidence>
<evidence type="ECO:0000256" key="5">
    <source>
        <dbReference type="PIRSR" id="PIRSR604254-1"/>
    </source>
</evidence>
<dbReference type="Proteomes" id="UP000013827">
    <property type="component" value="Unassembled WGS sequence"/>
</dbReference>
<keyword evidence="3 6" id="KW-1133">Transmembrane helix</keyword>
<dbReference type="PANTHER" id="PTHR20855">
    <property type="entry name" value="ADIPOR/PROGESTIN RECEPTOR-RELATED"/>
    <property type="match status" value="1"/>
</dbReference>
<evidence type="ECO:0000256" key="1">
    <source>
        <dbReference type="ARBA" id="ARBA00004141"/>
    </source>
</evidence>
<feature type="transmembrane region" description="Helical" evidence="6">
    <location>
        <begin position="181"/>
        <end position="200"/>
    </location>
</feature>
<dbReference type="PANTHER" id="PTHR20855:SF3">
    <property type="entry name" value="LD03007P"/>
    <property type="match status" value="1"/>
</dbReference>
<keyword evidence="2 6" id="KW-0812">Transmembrane</keyword>
<accession>A0A0D3J2D2</accession>
<evidence type="ECO:0000256" key="3">
    <source>
        <dbReference type="ARBA" id="ARBA00022989"/>
    </source>
</evidence>
<dbReference type="GO" id="GO:0016020">
    <property type="term" value="C:membrane"/>
    <property type="evidence" value="ECO:0007669"/>
    <property type="project" value="UniProtKB-SubCell"/>
</dbReference>
<keyword evidence="5" id="KW-0862">Zinc</keyword>
<dbReference type="GeneID" id="17263815"/>
<feature type="transmembrane region" description="Helical" evidence="6">
    <location>
        <begin position="206"/>
        <end position="226"/>
    </location>
</feature>
<dbReference type="OMA" id="LMACTCA"/>
<dbReference type="KEGG" id="ehx:EMIHUDRAFT_369888"/>
<dbReference type="PaxDb" id="2903-EOD17667"/>
<organism evidence="7 8">
    <name type="scientific">Emiliania huxleyi (strain CCMP1516)</name>
    <dbReference type="NCBI Taxonomy" id="280463"/>
    <lineage>
        <taxon>Eukaryota</taxon>
        <taxon>Haptista</taxon>
        <taxon>Haptophyta</taxon>
        <taxon>Prymnesiophyceae</taxon>
        <taxon>Isochrysidales</taxon>
        <taxon>Noelaerhabdaceae</taxon>
        <taxon>Emiliania</taxon>
    </lineage>
</organism>
<dbReference type="AlphaFoldDB" id="A0A0D3J2D2"/>
<feature type="transmembrane region" description="Helical" evidence="6">
    <location>
        <begin position="107"/>
        <end position="131"/>
    </location>
</feature>
<reference evidence="8" key="1">
    <citation type="journal article" date="2013" name="Nature">
        <title>Pan genome of the phytoplankton Emiliania underpins its global distribution.</title>
        <authorList>
            <person name="Read B.A."/>
            <person name="Kegel J."/>
            <person name="Klute M.J."/>
            <person name="Kuo A."/>
            <person name="Lefebvre S.C."/>
            <person name="Maumus F."/>
            <person name="Mayer C."/>
            <person name="Miller J."/>
            <person name="Monier A."/>
            <person name="Salamov A."/>
            <person name="Young J."/>
            <person name="Aguilar M."/>
            <person name="Claverie J.M."/>
            <person name="Frickenhaus S."/>
            <person name="Gonzalez K."/>
            <person name="Herman E.K."/>
            <person name="Lin Y.C."/>
            <person name="Napier J."/>
            <person name="Ogata H."/>
            <person name="Sarno A.F."/>
            <person name="Shmutz J."/>
            <person name="Schroeder D."/>
            <person name="de Vargas C."/>
            <person name="Verret F."/>
            <person name="von Dassow P."/>
            <person name="Valentin K."/>
            <person name="Van de Peer Y."/>
            <person name="Wheeler G."/>
            <person name="Dacks J.B."/>
            <person name="Delwiche C.F."/>
            <person name="Dyhrman S.T."/>
            <person name="Glockner G."/>
            <person name="John U."/>
            <person name="Richards T."/>
            <person name="Worden A.Z."/>
            <person name="Zhang X."/>
            <person name="Grigoriev I.V."/>
            <person name="Allen A.E."/>
            <person name="Bidle K."/>
            <person name="Borodovsky M."/>
            <person name="Bowler C."/>
            <person name="Brownlee C."/>
            <person name="Cock J.M."/>
            <person name="Elias M."/>
            <person name="Gladyshev V.N."/>
            <person name="Groth M."/>
            <person name="Guda C."/>
            <person name="Hadaegh A."/>
            <person name="Iglesias-Rodriguez M.D."/>
            <person name="Jenkins J."/>
            <person name="Jones B.M."/>
            <person name="Lawson T."/>
            <person name="Leese F."/>
            <person name="Lindquist E."/>
            <person name="Lobanov A."/>
            <person name="Lomsadze A."/>
            <person name="Malik S.B."/>
            <person name="Marsh M.E."/>
            <person name="Mackinder L."/>
            <person name="Mock T."/>
            <person name="Mueller-Roeber B."/>
            <person name="Pagarete A."/>
            <person name="Parker M."/>
            <person name="Probert I."/>
            <person name="Quesneville H."/>
            <person name="Raines C."/>
            <person name="Rensing S.A."/>
            <person name="Riano-Pachon D.M."/>
            <person name="Richier S."/>
            <person name="Rokitta S."/>
            <person name="Shiraiwa Y."/>
            <person name="Soanes D.M."/>
            <person name="van der Giezen M."/>
            <person name="Wahlund T.M."/>
            <person name="Williams B."/>
            <person name="Wilson W."/>
            <person name="Wolfe G."/>
            <person name="Wurch L.L."/>
        </authorList>
    </citation>
    <scope>NUCLEOTIDE SEQUENCE</scope>
</reference>
<name>A0A0D3J2D2_EMIH1</name>
<evidence type="ECO:0008006" key="9">
    <source>
        <dbReference type="Google" id="ProtNLM"/>
    </source>
</evidence>
<dbReference type="HOGENOM" id="CLU_051078_1_2_1"/>